<evidence type="ECO:0000259" key="2">
    <source>
        <dbReference type="Pfam" id="PF02371"/>
    </source>
</evidence>
<dbReference type="GO" id="GO:0004803">
    <property type="term" value="F:transposase activity"/>
    <property type="evidence" value="ECO:0007669"/>
    <property type="project" value="InterPro"/>
</dbReference>
<dbReference type="NCBIfam" id="NF033542">
    <property type="entry name" value="transpos_IS110"/>
    <property type="match status" value="1"/>
</dbReference>
<protein>
    <submittedName>
        <fullName evidence="4">Uncharacterized protein</fullName>
    </submittedName>
</protein>
<feature type="domain" description="Transposase IS116/IS110/IS902 C-terminal" evidence="2">
    <location>
        <begin position="252"/>
        <end position="337"/>
    </location>
</feature>
<dbReference type="Pfam" id="PF01548">
    <property type="entry name" value="DEDD_Tnp_IS110"/>
    <property type="match status" value="1"/>
</dbReference>
<dbReference type="EMBL" id="BLRX01000049">
    <property type="protein sequence ID" value="GFP25178.1"/>
    <property type="molecule type" value="Genomic_DNA"/>
</dbReference>
<dbReference type="AlphaFoldDB" id="A0A6V8NY29"/>
<dbReference type="Gene3D" id="3.30.470.20">
    <property type="entry name" value="ATP-grasp fold, B domain"/>
    <property type="match status" value="1"/>
</dbReference>
<evidence type="ECO:0000313" key="5">
    <source>
        <dbReference type="Proteomes" id="UP000543224"/>
    </source>
</evidence>
<dbReference type="PANTHER" id="PTHR33055:SF15">
    <property type="entry name" value="TRANSPOSASE-RELATED"/>
    <property type="match status" value="1"/>
</dbReference>
<evidence type="ECO:0000259" key="1">
    <source>
        <dbReference type="Pfam" id="PF01548"/>
    </source>
</evidence>
<dbReference type="SUPFAM" id="SSF51246">
    <property type="entry name" value="Rudiment single hybrid motif"/>
    <property type="match status" value="1"/>
</dbReference>
<dbReference type="GO" id="GO:0006313">
    <property type="term" value="P:DNA transposition"/>
    <property type="evidence" value="ECO:0007669"/>
    <property type="project" value="InterPro"/>
</dbReference>
<name>A0A6V8NY29_9ACTN</name>
<dbReference type="InterPro" id="IPR003346">
    <property type="entry name" value="Transposase_20"/>
</dbReference>
<accession>A0A6V8NY29</accession>
<dbReference type="Proteomes" id="UP000543224">
    <property type="component" value="Unassembled WGS sequence"/>
</dbReference>
<dbReference type="InterPro" id="IPR011054">
    <property type="entry name" value="Rudment_hybrid_motif"/>
</dbReference>
<comment type="caution">
    <text evidence="4">The sequence shown here is derived from an EMBL/GenBank/DDBJ whole genome shotgun (WGS) entry which is preliminary data.</text>
</comment>
<evidence type="ECO:0000313" key="4">
    <source>
        <dbReference type="EMBL" id="GFP25178.1"/>
    </source>
</evidence>
<feature type="domain" description="Transposase IS110-like N-terminal" evidence="1">
    <location>
        <begin position="9"/>
        <end position="155"/>
    </location>
</feature>
<dbReference type="InterPro" id="IPR047650">
    <property type="entry name" value="Transpos_IS110"/>
</dbReference>
<dbReference type="InterPro" id="IPR040686">
    <property type="entry name" value="PurK_C"/>
</dbReference>
<dbReference type="GO" id="GO:0003677">
    <property type="term" value="F:DNA binding"/>
    <property type="evidence" value="ECO:0007669"/>
    <property type="project" value="InterPro"/>
</dbReference>
<dbReference type="PANTHER" id="PTHR33055">
    <property type="entry name" value="TRANSPOSASE FOR INSERTION SEQUENCE ELEMENT IS1111A"/>
    <property type="match status" value="1"/>
</dbReference>
<dbReference type="InterPro" id="IPR002525">
    <property type="entry name" value="Transp_IS110-like_N"/>
</dbReference>
<dbReference type="Pfam" id="PF02371">
    <property type="entry name" value="Transposase_20"/>
    <property type="match status" value="1"/>
</dbReference>
<sequence>MEVVYSRCAGLDVHKKTVVACVLIREGAQVQKEIRTFSTMTSDLLVLHDWLLAHGVREVAMESTGIYWKPIFNLLEASFRVLLVNAAHIKAVPGRKTDVKDCEWIAELLSYGLLKASFIPPKPIRELRDLTRYRKSLIDERVREVNRLHKLLESANIKLSSVATDVMGVSGRAMLEALLSGSTDPEALASLARGRLREKLPELRKVLEGRFGAHHRFMLEQILSHLDFLEQSIEQVSREVESRLAPFSEDIQRVCTTTGVGQRAAEMIIAEIGVDMSRFPTHRHLASWAGICPSNNESAGKHKSGKIRKGDRWLYRALIEIAWAAVRSKKSYFYAQYHRLVRRLGKKKAIVAVAHSLLIVIYHILKDKVPYYELGANYFDQLNLTYLKRHHIKRLETLGYKVTLEPLEAAAWLKTYFLSYFLSKVTRPFRKMGHVTILDGNLERAIEKAKKVKDFLKVKAR</sequence>
<dbReference type="Pfam" id="PF17769">
    <property type="entry name" value="PurK_C"/>
    <property type="match status" value="1"/>
</dbReference>
<reference evidence="4 5" key="1">
    <citation type="journal article" date="2020" name="Front. Microbiol.">
        <title>Single-cell genomics of novel Actinobacteria with the Wood-Ljungdahl pathway discovered in a serpentinizing system.</title>
        <authorList>
            <person name="Merino N."/>
            <person name="Kawai M."/>
            <person name="Boyd E.S."/>
            <person name="Colman D.R."/>
            <person name="McGlynn S.E."/>
            <person name="Nealson K.H."/>
            <person name="Kurokawa K."/>
            <person name="Hongoh Y."/>
        </authorList>
    </citation>
    <scope>NUCLEOTIDE SEQUENCE [LARGE SCALE GENOMIC DNA]</scope>
    <source>
        <strain evidence="4 5">S25</strain>
    </source>
</reference>
<gene>
    <name evidence="4" type="ORF">HKBW3S25_00636</name>
</gene>
<evidence type="ECO:0000259" key="3">
    <source>
        <dbReference type="Pfam" id="PF17769"/>
    </source>
</evidence>
<feature type="domain" description="Phosphoribosylaminoimidazole carboxylase C-terminal" evidence="3">
    <location>
        <begin position="424"/>
        <end position="447"/>
    </location>
</feature>
<proteinExistence type="predicted"/>
<organism evidence="4 5">
    <name type="scientific">Candidatus Hakubella thermalkaliphila</name>
    <dbReference type="NCBI Taxonomy" id="2754717"/>
    <lineage>
        <taxon>Bacteria</taxon>
        <taxon>Bacillati</taxon>
        <taxon>Actinomycetota</taxon>
        <taxon>Actinomycetota incertae sedis</taxon>
        <taxon>Candidatus Hakubellales</taxon>
        <taxon>Candidatus Hakubellaceae</taxon>
        <taxon>Candidatus Hakubella</taxon>
    </lineage>
</organism>